<feature type="chain" id="PRO_5039801436" description="FBD domain-containing protein" evidence="1">
    <location>
        <begin position="24"/>
        <end position="216"/>
    </location>
</feature>
<accession>A0A3P5YHM0</accession>
<dbReference type="EMBL" id="LR031569">
    <property type="protein sequence ID" value="VDC67187.1"/>
    <property type="molecule type" value="Genomic_DNA"/>
</dbReference>
<reference evidence="3" key="1">
    <citation type="submission" date="2018-11" db="EMBL/GenBank/DDBJ databases">
        <authorList>
            <consortium name="Genoscope - CEA"/>
            <person name="William W."/>
        </authorList>
    </citation>
    <scope>NUCLEOTIDE SEQUENCE</scope>
</reference>
<protein>
    <recommendedName>
        <fullName evidence="4">FBD domain-containing protein</fullName>
    </recommendedName>
</protein>
<dbReference type="Proteomes" id="UP000694005">
    <property type="component" value="Chromosome A06"/>
</dbReference>
<evidence type="ECO:0000256" key="1">
    <source>
        <dbReference type="SAM" id="SignalP"/>
    </source>
</evidence>
<organism evidence="3">
    <name type="scientific">Brassica campestris</name>
    <name type="common">Field mustard</name>
    <dbReference type="NCBI Taxonomy" id="3711"/>
    <lineage>
        <taxon>Eukaryota</taxon>
        <taxon>Viridiplantae</taxon>
        <taxon>Streptophyta</taxon>
        <taxon>Embryophyta</taxon>
        <taxon>Tracheophyta</taxon>
        <taxon>Spermatophyta</taxon>
        <taxon>Magnoliopsida</taxon>
        <taxon>eudicotyledons</taxon>
        <taxon>Gunneridae</taxon>
        <taxon>Pentapetalae</taxon>
        <taxon>rosids</taxon>
        <taxon>malvids</taxon>
        <taxon>Brassicales</taxon>
        <taxon>Brassicaceae</taxon>
        <taxon>Brassiceae</taxon>
        <taxon>Brassica</taxon>
    </lineage>
</organism>
<gene>
    <name evidence="3" type="ORF">BRAA06T25727Z</name>
    <name evidence="2" type="ORF">BRAPAZ1V2_A06P34640.2</name>
</gene>
<proteinExistence type="predicted"/>
<dbReference type="AlphaFoldDB" id="A0A3P5YHM0"/>
<sequence length="216" mass="24922">MKTSKSSVVFFLVILSISVISLAKHSPLEACIRSNIARSLSPPSKTSNFEVSDELCRDEARAIMYYLRLNKEFPPYYVQALCNIFGDDEKKVKVYVTKTWLNHSKKLFNSLTCMRRTTLVTKTKSPVEDCIRRKIALSLSPSPSHTSHFDVMKDQLCRDETRIIMFFLKMNGKFPTYYVEALCNIFGCDDKKVKNYVMMKWLDHSEKLINSLTCVS</sequence>
<keyword evidence="1" id="KW-0732">Signal</keyword>
<dbReference type="EMBL" id="LS974622">
    <property type="protein sequence ID" value="CAG7871224.1"/>
    <property type="molecule type" value="Genomic_DNA"/>
</dbReference>
<name>A0A3P5YHM0_BRACM</name>
<evidence type="ECO:0008006" key="4">
    <source>
        <dbReference type="Google" id="ProtNLM"/>
    </source>
</evidence>
<dbReference type="Gramene" id="A06p34640.2_BraZ1">
    <property type="protein sequence ID" value="A06p34640.2_BraZ1.CDS.1"/>
    <property type="gene ID" value="A06g34640.2_BraZ1"/>
</dbReference>
<evidence type="ECO:0000313" key="2">
    <source>
        <dbReference type="EMBL" id="CAG7871224.1"/>
    </source>
</evidence>
<evidence type="ECO:0000313" key="3">
    <source>
        <dbReference type="EMBL" id="VDC67187.1"/>
    </source>
</evidence>
<feature type="signal peptide" evidence="1">
    <location>
        <begin position="1"/>
        <end position="23"/>
    </location>
</feature>